<dbReference type="GO" id="GO:0016887">
    <property type="term" value="F:ATP hydrolysis activity"/>
    <property type="evidence" value="ECO:0007669"/>
    <property type="project" value="InterPro"/>
</dbReference>
<dbReference type="GeneID" id="39474139"/>
<gene>
    <name evidence="2" type="ORF">PLA107_032890</name>
</gene>
<dbReference type="SMART" id="SM00382">
    <property type="entry name" value="AAA"/>
    <property type="match status" value="1"/>
</dbReference>
<dbReference type="AlphaFoldDB" id="A0AAD0PWG2"/>
<name>A0AAD0PWG2_PSEAV</name>
<evidence type="ECO:0000259" key="1">
    <source>
        <dbReference type="SMART" id="SM00382"/>
    </source>
</evidence>
<dbReference type="SUPFAM" id="SSF52540">
    <property type="entry name" value="P-loop containing nucleoside triphosphate hydrolases"/>
    <property type="match status" value="1"/>
</dbReference>
<dbReference type="PANTHER" id="PTHR46411:SF3">
    <property type="entry name" value="AAA+ ATPASE DOMAIN-CONTAINING PROTEIN"/>
    <property type="match status" value="1"/>
</dbReference>
<feature type="domain" description="AAA+ ATPase" evidence="1">
    <location>
        <begin position="342"/>
        <end position="469"/>
    </location>
</feature>
<protein>
    <submittedName>
        <fullName evidence="2">AAA family ATPase</fullName>
    </submittedName>
</protein>
<dbReference type="InterPro" id="IPR003593">
    <property type="entry name" value="AAA+_ATPase"/>
</dbReference>
<dbReference type="Proteomes" id="UP000006426">
    <property type="component" value="Plasmid pmppla107"/>
</dbReference>
<dbReference type="RefSeq" id="WP_005741642.1">
    <property type="nucleotide sequence ID" value="NZ_CP031226.1"/>
</dbReference>
<dbReference type="Gene3D" id="3.40.50.300">
    <property type="entry name" value="P-loop containing nucleotide triphosphate hydrolases"/>
    <property type="match status" value="1"/>
</dbReference>
<dbReference type="PANTHER" id="PTHR46411">
    <property type="entry name" value="FAMILY ATPASE, PUTATIVE-RELATED"/>
    <property type="match status" value="1"/>
</dbReference>
<evidence type="ECO:0000313" key="3">
    <source>
        <dbReference type="Proteomes" id="UP000006426"/>
    </source>
</evidence>
<dbReference type="InterPro" id="IPR003959">
    <property type="entry name" value="ATPase_AAA_core"/>
</dbReference>
<reference evidence="2 3" key="1">
    <citation type="journal article" date="2011" name="PLoS Pathog.">
        <title>Dynamic evolution of pathogenicity revealed by sequencing and comparative genomics of 19 Pseudomonas syringae isolates.</title>
        <authorList>
            <person name="Baltrus D.A."/>
            <person name="Nishimura M.T."/>
            <person name="Romanchuk A."/>
            <person name="Chang J.H."/>
            <person name="Mukhtar M.S."/>
            <person name="Cherkis K."/>
            <person name="Roach J."/>
            <person name="Grant S.R."/>
            <person name="Jones C.D."/>
            <person name="Dangl J.L."/>
        </authorList>
    </citation>
    <scope>NUCLEOTIDE SEQUENCE [LARGE SCALE GENOMIC DNA]</scope>
    <source>
        <strain evidence="2 3">M301315</strain>
    </source>
</reference>
<dbReference type="GO" id="GO:0005524">
    <property type="term" value="F:ATP binding"/>
    <property type="evidence" value="ECO:0007669"/>
    <property type="project" value="InterPro"/>
</dbReference>
<geneLocation type="plasmid" evidence="3">
    <name>pmppla107</name>
</geneLocation>
<organism evidence="2 3">
    <name type="scientific">Pseudomonas amygdali pv. lachrymans str. M301315</name>
    <dbReference type="NCBI Taxonomy" id="629260"/>
    <lineage>
        <taxon>Bacteria</taxon>
        <taxon>Pseudomonadati</taxon>
        <taxon>Pseudomonadota</taxon>
        <taxon>Gammaproteobacteria</taxon>
        <taxon>Pseudomonadales</taxon>
        <taxon>Pseudomonadaceae</taxon>
        <taxon>Pseudomonas</taxon>
        <taxon>Pseudomonas amygdali</taxon>
    </lineage>
</organism>
<sequence length="539" mass="61139">MNIEISAKTLDVFHAFFTEQDRKDIASAIDDRRSWLRGDSTQLIPLPAPTLELLENLRALCKKEGFRSLMMQCTSLINMIKNPKEAIVGNLKALPMALEKFIQADAIDGWLYQAHANFYLPYLVTQISFVPGEKSRGHETPARVVVEMVANAASTGKDSKNLKRKTISFTHDEIAGQTIPTLLMSEGFYHENPELKAEYDANNELFKSYFAADYKQFLVKDAAFSIGSYDTIGKALDVDGGLFKVINDEPMISRKFYSEFANKFWEDRGVADFTQIPFHPLVYCFFLELHEYAWAHVANMSEYVYQPELREKLILPEDHKDLIDILTSDLTLLEDIVTSKTGGTSIMCSGKPGTGKTLTAEIYSEVIQKPLYRVHSGLLGTSPDEVERQLKVVLTRAQRWQCCLLIDECDTWVRERGNDIEQNAIVASFLRTLEYYSGLLFMTTNRTDDIDDAILSRCIAHIKYAPPVGEQRNLIWQTLSDNYKAQLTDETIINAIEKWPEIAGRDIKELLKLALKFATKSNSCIDLAVLTRCAQFRGL</sequence>
<proteinExistence type="predicted"/>
<dbReference type="Pfam" id="PF00004">
    <property type="entry name" value="AAA"/>
    <property type="match status" value="1"/>
</dbReference>
<evidence type="ECO:0000313" key="2">
    <source>
        <dbReference type="EMBL" id="AXH60025.1"/>
    </source>
</evidence>
<accession>A0AAD0PWG2</accession>
<dbReference type="EMBL" id="CP031226">
    <property type="protein sequence ID" value="AXH60025.1"/>
    <property type="molecule type" value="Genomic_DNA"/>
</dbReference>
<dbReference type="InterPro" id="IPR027417">
    <property type="entry name" value="P-loop_NTPase"/>
</dbReference>
<keyword evidence="2" id="KW-0614">Plasmid</keyword>